<dbReference type="SUPFAM" id="SSF117856">
    <property type="entry name" value="AF0104/ALDC/Ptd012-like"/>
    <property type="match status" value="1"/>
</dbReference>
<accession>A0AAP2RDL9</accession>
<dbReference type="InterPro" id="IPR005128">
    <property type="entry name" value="Acetolactate_a_deCO2ase"/>
</dbReference>
<evidence type="ECO:0000256" key="5">
    <source>
        <dbReference type="ARBA" id="ARBA00020164"/>
    </source>
</evidence>
<dbReference type="NCBIfam" id="TIGR01252">
    <property type="entry name" value="acetolac_decarb"/>
    <property type="match status" value="1"/>
</dbReference>
<keyword evidence="9" id="KW-1133">Transmembrane helix</keyword>
<evidence type="ECO:0000256" key="9">
    <source>
        <dbReference type="SAM" id="Phobius"/>
    </source>
</evidence>
<dbReference type="GO" id="GO:0045151">
    <property type="term" value="P:acetoin biosynthetic process"/>
    <property type="evidence" value="ECO:0007669"/>
    <property type="project" value="UniProtKB-KW"/>
</dbReference>
<evidence type="ECO:0000256" key="7">
    <source>
        <dbReference type="ARBA" id="ARBA00023061"/>
    </source>
</evidence>
<keyword evidence="9" id="KW-0472">Membrane</keyword>
<gene>
    <name evidence="10" type="primary">budA</name>
    <name evidence="10" type="ORF">CUJ83_10220</name>
</gene>
<dbReference type="RefSeq" id="WP_230742225.1">
    <property type="nucleotide sequence ID" value="NZ_PGCK01000008.1"/>
</dbReference>
<comment type="caution">
    <text evidence="10">The sequence shown here is derived from an EMBL/GenBank/DDBJ whole genome shotgun (WGS) entry which is preliminary data.</text>
</comment>
<evidence type="ECO:0000256" key="8">
    <source>
        <dbReference type="ARBA" id="ARBA00023239"/>
    </source>
</evidence>
<comment type="similarity">
    <text evidence="3">Belongs to the alpha-acetolactate decarboxylase family.</text>
</comment>
<keyword evidence="11" id="KW-1185">Reference proteome</keyword>
<protein>
    <recommendedName>
        <fullName evidence="5">Alpha-acetolactate decarboxylase</fullName>
        <ecNumber evidence="4">4.1.1.5</ecNumber>
    </recommendedName>
</protein>
<feature type="transmembrane region" description="Helical" evidence="9">
    <location>
        <begin position="6"/>
        <end position="25"/>
    </location>
</feature>
<evidence type="ECO:0000313" key="10">
    <source>
        <dbReference type="EMBL" id="MCD1295373.1"/>
    </source>
</evidence>
<dbReference type="Proteomes" id="UP001320159">
    <property type="component" value="Unassembled WGS sequence"/>
</dbReference>
<evidence type="ECO:0000256" key="6">
    <source>
        <dbReference type="ARBA" id="ARBA00022793"/>
    </source>
</evidence>
<comment type="pathway">
    <text evidence="2">Polyol metabolism; (R,R)-butane-2,3-diol biosynthesis; (R,R)-butane-2,3-diol from pyruvate: step 2/3.</text>
</comment>
<keyword evidence="8" id="KW-0456">Lyase</keyword>
<proteinExistence type="inferred from homology"/>
<dbReference type="PIRSF" id="PIRSF001332">
    <property type="entry name" value="Acetolac_decarb"/>
    <property type="match status" value="1"/>
</dbReference>
<keyword evidence="9" id="KW-0812">Transmembrane</keyword>
<reference evidence="10 11" key="1">
    <citation type="submission" date="2017-11" db="EMBL/GenBank/DDBJ databases">
        <title>Isolation and Characterization of Family Methanocellaceae Species from Potential Methane Hydrate Area Offshore Southwestern Taiwan.</title>
        <authorList>
            <person name="Zhang W.-L."/>
            <person name="Chen W.-C."/>
            <person name="Lai M.-C."/>
            <person name="Chen S.-C."/>
        </authorList>
    </citation>
    <scope>NUCLEOTIDE SEQUENCE [LARGE SCALE GENOMIC DNA]</scope>
    <source>
        <strain evidence="10 11">CWC-04</strain>
    </source>
</reference>
<name>A0AAP2RDL9_9EURY</name>
<dbReference type="EMBL" id="PGCK01000008">
    <property type="protein sequence ID" value="MCD1295373.1"/>
    <property type="molecule type" value="Genomic_DNA"/>
</dbReference>
<keyword evidence="7" id="KW-0005">Acetoin biosynthesis</keyword>
<evidence type="ECO:0000256" key="2">
    <source>
        <dbReference type="ARBA" id="ARBA00005170"/>
    </source>
</evidence>
<dbReference type="CDD" id="cd17299">
    <property type="entry name" value="acetolactate_decarboxylase"/>
    <property type="match status" value="1"/>
</dbReference>
<sequence length="264" mass="29481">MKLPWYYVIAVIILFLAAVAVFDLFQDGPGEGDVLYQVSTIDALMQSVYDGIIPNEELKKHGDIGIGTFNGLDGEMVAVDGNYYQIKSDGVAYPVKDDMMIPFATVTFFEIDKTILVEDAGNFTEFTGKMDAVLPSSNLFYAFRIDGQFPYIKARSVPKQEKPYPLLVDAVANQSVFEFHNVTGTIVGFYTPQYGKGINVPGYHLHFITDDRKAGGHILDFSIDEADVKLDITPEFYMELPTDGDFIGVDLTKDLHKELEKVEK</sequence>
<dbReference type="Pfam" id="PF03306">
    <property type="entry name" value="AAL_decarboxy"/>
    <property type="match status" value="1"/>
</dbReference>
<dbReference type="GO" id="GO:0047605">
    <property type="term" value="F:acetolactate decarboxylase activity"/>
    <property type="evidence" value="ECO:0007669"/>
    <property type="project" value="UniProtKB-EC"/>
</dbReference>
<dbReference type="AlphaFoldDB" id="A0AAP2RDL9"/>
<evidence type="ECO:0000256" key="4">
    <source>
        <dbReference type="ARBA" id="ARBA00013204"/>
    </source>
</evidence>
<keyword evidence="6" id="KW-0210">Decarboxylase</keyword>
<organism evidence="10 11">
    <name type="scientific">Methanooceanicella nereidis</name>
    <dbReference type="NCBI Taxonomy" id="2052831"/>
    <lineage>
        <taxon>Archaea</taxon>
        <taxon>Methanobacteriati</taxon>
        <taxon>Methanobacteriota</taxon>
        <taxon>Stenosarchaea group</taxon>
        <taxon>Methanomicrobia</taxon>
        <taxon>Methanocellales</taxon>
        <taxon>Methanocellaceae</taxon>
        <taxon>Methanooceanicella</taxon>
    </lineage>
</organism>
<dbReference type="Gene3D" id="3.30.1330.80">
    <property type="entry name" value="Hypothetical protein, similar to alpha- acetolactate decarboxylase, domain 2"/>
    <property type="match status" value="2"/>
</dbReference>
<dbReference type="PANTHER" id="PTHR35524">
    <property type="entry name" value="ALPHA-ACETOLACTATE DECARBOXYLASE"/>
    <property type="match status" value="1"/>
</dbReference>
<evidence type="ECO:0000256" key="3">
    <source>
        <dbReference type="ARBA" id="ARBA00007106"/>
    </source>
</evidence>
<evidence type="ECO:0000313" key="11">
    <source>
        <dbReference type="Proteomes" id="UP001320159"/>
    </source>
</evidence>
<evidence type="ECO:0000256" key="1">
    <source>
        <dbReference type="ARBA" id="ARBA00001784"/>
    </source>
</evidence>
<dbReference type="EC" id="4.1.1.5" evidence="4"/>
<comment type="catalytic activity">
    <reaction evidence="1">
        <text>(2S)-2-acetolactate + H(+) = (R)-acetoin + CO2</text>
        <dbReference type="Rhea" id="RHEA:21580"/>
        <dbReference type="ChEBI" id="CHEBI:15378"/>
        <dbReference type="ChEBI" id="CHEBI:15686"/>
        <dbReference type="ChEBI" id="CHEBI:16526"/>
        <dbReference type="ChEBI" id="CHEBI:58476"/>
        <dbReference type="EC" id="4.1.1.5"/>
    </reaction>
</comment>
<dbReference type="PANTHER" id="PTHR35524:SF1">
    <property type="entry name" value="ALPHA-ACETOLACTATE DECARBOXYLASE"/>
    <property type="match status" value="1"/>
</dbReference>